<proteinExistence type="predicted"/>
<sequence length="392" mass="41976">MNKTGAMAKRTAKAGSFPPADSSLPPAEEPAFELGPGVAALAGSLPLDDAEAAAAVGAADPVLRYMPSLAPDDPIVASLTSVCGATTVTAMTLLDSRWNGNEAFRADTDVGRFFIKLNRVESTTVFMSEAVGLVALEKTATLPVPRPLHVGALPRVGNYGPGAFMVLTFLDLVPFGANRPDVQRALATGLAALHTDTSHEELHQGRFGFTTNNFHSLTPQDNRWVADWPSFFARRLASQVGGVYKEKSYGRAPVPVSDGTLLERGRQLVALVRDGRWFEDVADAIRPSLLHGALWIGNAGAVSGDGTRPVVFDPACYFGHSEAELALCRLYGGFDETNFWAVYHAAVPRAPGFDARAKLYDLHERLNQLNLFGDPAVKAECEELMAQLLADA</sequence>
<keyword evidence="2" id="KW-1185">Reference proteome</keyword>
<name>A0ACC3BYT6_PYRYE</name>
<gene>
    <name evidence="1" type="ORF">I4F81_005310</name>
</gene>
<comment type="caution">
    <text evidence="1">The sequence shown here is derived from an EMBL/GenBank/DDBJ whole genome shotgun (WGS) entry which is preliminary data.</text>
</comment>
<reference evidence="1" key="1">
    <citation type="submission" date="2019-11" db="EMBL/GenBank/DDBJ databases">
        <title>Nori genome reveals adaptations in red seaweeds to the harsh intertidal environment.</title>
        <authorList>
            <person name="Wang D."/>
            <person name="Mao Y."/>
        </authorList>
    </citation>
    <scope>NUCLEOTIDE SEQUENCE</scope>
    <source>
        <tissue evidence="1">Gametophyte</tissue>
    </source>
</reference>
<accession>A0ACC3BYT6</accession>
<dbReference type="EMBL" id="CM020619">
    <property type="protein sequence ID" value="KAK1862743.1"/>
    <property type="molecule type" value="Genomic_DNA"/>
</dbReference>
<dbReference type="Proteomes" id="UP000798662">
    <property type="component" value="Chromosome 2"/>
</dbReference>
<protein>
    <submittedName>
        <fullName evidence="1">Uncharacterized protein</fullName>
    </submittedName>
</protein>
<evidence type="ECO:0000313" key="1">
    <source>
        <dbReference type="EMBL" id="KAK1862743.1"/>
    </source>
</evidence>
<organism evidence="1 2">
    <name type="scientific">Pyropia yezoensis</name>
    <name type="common">Susabi-nori</name>
    <name type="synonym">Porphyra yezoensis</name>
    <dbReference type="NCBI Taxonomy" id="2788"/>
    <lineage>
        <taxon>Eukaryota</taxon>
        <taxon>Rhodophyta</taxon>
        <taxon>Bangiophyceae</taxon>
        <taxon>Bangiales</taxon>
        <taxon>Bangiaceae</taxon>
        <taxon>Pyropia</taxon>
    </lineage>
</organism>
<evidence type="ECO:0000313" key="2">
    <source>
        <dbReference type="Proteomes" id="UP000798662"/>
    </source>
</evidence>